<dbReference type="AlphaFoldDB" id="A0A6A7BTH5"/>
<sequence>MTDGGPIATRVDDNRLDSAGGPLWNRPVDGGQNVTRPLSKDRWKSPSDDDGETKNRLLRNTVRKIFCGQRMSMAQSRPPSPTIRHLPSVPQPMSKGRAKARPPRIDIVDPVAAARSASRPPSGSPYAFPQSARLKPLNLQNPFVTGGLSPRRPSVAESGHTNESAPVKLLEAAKANETDSQVRSRSAGDLNASSPSRKRSDEIRYWRESLSGNKPEQEQEQEQEDKFPTVLNQEDEVPAEQEQEQKYKASTGRKPVGVQVPVASGPGPGLPQDLEERVSRLEMGLDTFQHSLKRLQADRNRHTVVVSTSPQEDSSFTHPLSPSQLAESLYNQHSGSHMRCKTPHSATSSLRPRHAHRLSAAAPTMAPLLPVGMGDSCSSSPVRHSPGHARPTTDPAIWALYEMLANERSARRQLQMELDNVRNELSDLHFQMRIGSARNSMLANGPMSPGPPPKKFQHLMRETERNPLVSRFSISVSDSGSEMECPTSAQLALAVAEKEEKDKIDFSWSSPDDDMF</sequence>
<accession>A0A6A7BTH5</accession>
<feature type="compositionally biased region" description="Acidic residues" evidence="2">
    <location>
        <begin position="233"/>
        <end position="242"/>
    </location>
</feature>
<protein>
    <submittedName>
        <fullName evidence="3">Uncharacterized protein</fullName>
    </submittedName>
</protein>
<evidence type="ECO:0000313" key="3">
    <source>
        <dbReference type="EMBL" id="KAF2858443.1"/>
    </source>
</evidence>
<organism evidence="3 4">
    <name type="scientific">Piedraia hortae CBS 480.64</name>
    <dbReference type="NCBI Taxonomy" id="1314780"/>
    <lineage>
        <taxon>Eukaryota</taxon>
        <taxon>Fungi</taxon>
        <taxon>Dikarya</taxon>
        <taxon>Ascomycota</taxon>
        <taxon>Pezizomycotina</taxon>
        <taxon>Dothideomycetes</taxon>
        <taxon>Dothideomycetidae</taxon>
        <taxon>Capnodiales</taxon>
        <taxon>Piedraiaceae</taxon>
        <taxon>Piedraia</taxon>
    </lineage>
</organism>
<dbReference type="Proteomes" id="UP000799421">
    <property type="component" value="Unassembled WGS sequence"/>
</dbReference>
<feature type="compositionally biased region" description="Basic and acidic residues" evidence="2">
    <location>
        <begin position="198"/>
        <end position="207"/>
    </location>
</feature>
<gene>
    <name evidence="3" type="ORF">K470DRAFT_133606</name>
</gene>
<dbReference type="EMBL" id="MU006010">
    <property type="protein sequence ID" value="KAF2858443.1"/>
    <property type="molecule type" value="Genomic_DNA"/>
</dbReference>
<feature type="compositionally biased region" description="Low complexity" evidence="2">
    <location>
        <begin position="110"/>
        <end position="125"/>
    </location>
</feature>
<feature type="compositionally biased region" description="Basic and acidic residues" evidence="2">
    <location>
        <begin position="38"/>
        <end position="55"/>
    </location>
</feature>
<evidence type="ECO:0000256" key="1">
    <source>
        <dbReference type="SAM" id="Coils"/>
    </source>
</evidence>
<keyword evidence="4" id="KW-1185">Reference proteome</keyword>
<evidence type="ECO:0000313" key="4">
    <source>
        <dbReference type="Proteomes" id="UP000799421"/>
    </source>
</evidence>
<keyword evidence="1" id="KW-0175">Coiled coil</keyword>
<reference evidence="3" key="1">
    <citation type="journal article" date="2020" name="Stud. Mycol.">
        <title>101 Dothideomycetes genomes: a test case for predicting lifestyles and emergence of pathogens.</title>
        <authorList>
            <person name="Haridas S."/>
            <person name="Albert R."/>
            <person name="Binder M."/>
            <person name="Bloem J."/>
            <person name="Labutti K."/>
            <person name="Salamov A."/>
            <person name="Andreopoulos B."/>
            <person name="Baker S."/>
            <person name="Barry K."/>
            <person name="Bills G."/>
            <person name="Bluhm B."/>
            <person name="Cannon C."/>
            <person name="Castanera R."/>
            <person name="Culley D."/>
            <person name="Daum C."/>
            <person name="Ezra D."/>
            <person name="Gonzalez J."/>
            <person name="Henrissat B."/>
            <person name="Kuo A."/>
            <person name="Liang C."/>
            <person name="Lipzen A."/>
            <person name="Lutzoni F."/>
            <person name="Magnuson J."/>
            <person name="Mondo S."/>
            <person name="Nolan M."/>
            <person name="Ohm R."/>
            <person name="Pangilinan J."/>
            <person name="Park H.-J."/>
            <person name="Ramirez L."/>
            <person name="Alfaro M."/>
            <person name="Sun H."/>
            <person name="Tritt A."/>
            <person name="Yoshinaga Y."/>
            <person name="Zwiers L.-H."/>
            <person name="Turgeon B."/>
            <person name="Goodwin S."/>
            <person name="Spatafora J."/>
            <person name="Crous P."/>
            <person name="Grigoriev I."/>
        </authorList>
    </citation>
    <scope>NUCLEOTIDE SEQUENCE</scope>
    <source>
        <strain evidence="3">CBS 480.64</strain>
    </source>
</reference>
<feature type="coiled-coil region" evidence="1">
    <location>
        <begin position="404"/>
        <end position="431"/>
    </location>
</feature>
<evidence type="ECO:0000256" key="2">
    <source>
        <dbReference type="SAM" id="MobiDB-lite"/>
    </source>
</evidence>
<proteinExistence type="predicted"/>
<feature type="region of interest" description="Disordered" evidence="2">
    <location>
        <begin position="1"/>
        <end position="270"/>
    </location>
</feature>
<dbReference type="OrthoDB" id="5428925at2759"/>
<name>A0A6A7BTH5_9PEZI</name>